<keyword evidence="2" id="KW-0812">Transmembrane</keyword>
<dbReference type="NCBIfam" id="TIGR03504">
    <property type="entry name" value="FimV_Cterm"/>
    <property type="match status" value="1"/>
</dbReference>
<dbReference type="Gene3D" id="3.10.350.10">
    <property type="entry name" value="LysM domain"/>
    <property type="match status" value="1"/>
</dbReference>
<keyword evidence="2" id="KW-0472">Membrane</keyword>
<feature type="domain" description="LysM" evidence="3">
    <location>
        <begin position="272"/>
        <end position="329"/>
    </location>
</feature>
<dbReference type="STRING" id="1817768.A3A87_10335"/>
<dbReference type="AlphaFoldDB" id="A0A1F6U5L2"/>
<gene>
    <name evidence="4" type="ORF">A3A87_10335</name>
</gene>
<feature type="compositionally biased region" description="Basic and acidic residues" evidence="1">
    <location>
        <begin position="181"/>
        <end position="204"/>
    </location>
</feature>
<proteinExistence type="predicted"/>
<keyword evidence="2" id="KW-1133">Transmembrane helix</keyword>
<dbReference type="PROSITE" id="PS51782">
    <property type="entry name" value="LYSM"/>
    <property type="match status" value="1"/>
</dbReference>
<feature type="region of interest" description="Disordered" evidence="1">
    <location>
        <begin position="750"/>
        <end position="777"/>
    </location>
</feature>
<dbReference type="Proteomes" id="UP000179037">
    <property type="component" value="Unassembled WGS sequence"/>
</dbReference>
<feature type="region of interest" description="Disordered" evidence="1">
    <location>
        <begin position="134"/>
        <end position="237"/>
    </location>
</feature>
<sequence>MLVGIMALFPAVGHALGLGKLKVLSALNEPLNAEIEFSSITEKELRGLGVSLASRADFDAAGVERLPFLSEVKFTVDRKSDGRHFLQLRTDQQIDEPFLHLLLQVEWPGGRLVREYTALIDPPYKIAGKAAPVETPVVTPPAPESVPVPMPEAQPPAPPAPVAEAPQAEPVKAEIPPVVAKPEELKTPEKPETEAAPPKEEVAKEAPPAEAVPDETKFGPPNVAQGVAPDEPGAPKVEPLEAVPKAEAAPEAQPMMEPETKPAPAPVLAQMTDYSVKQGDALWRIAEKARADNRDVSVEQVILAIYRTNKDAFFGNNVNNLKAGKILKIPEREEVDSVTSSQARREFRAQYDAWQEYKLKLASASGAVKVAEASEAAPEAAPEKPAPAPELEKAPAKPPKTAPTATDKGKQDELLKIVRSTLQQEKSTPDQKVAEKESAKEVTAREQQALAERAATLEESLESKRLENKELSDKVGLVRSQLKKESRLIELESQSLAQQPKPAETKPAEPAAKPSEPASKPVEKAAAPAPEEKAKIEPLPPATKLAPVAPKKKVPPAPAAPEEKDFLATVMEAVQSDLLMPVVIGIVVLLSGGIALVYFRRRQKSIAEFEESILSADAISTEQPATTGTVAGQQPAAATTGGDTSFLSDFSQGGMGNIRTDEVDPIAEAEVYLAYGRDETAEEILKEAMVKNPGRQEIKLKLLEIYHQRNDVSAFETLAEELYAAHGGRGGKIWEKVEAMGRKLNPDNPMFRGGAPGKAPSGAAPAKPAAGAKAAPTATTLTTPAAADFRASATETAKTEMAGDFDFDIEAAAEAKPAGADDFSVAMPETPPKAKAEAGLESLDLGGAADSALDFDIGGTESPAAPAPVAEVDFEAPAGGSGNGESSAQWDEAATKLDLAKAYIDMGDAEGARSILQEVMAEGSEVQKKQAQELSSQIA</sequence>
<name>A0A1F6U5L2_9PROT</name>
<accession>A0A1F6U5L2</accession>
<feature type="region of interest" description="Disordered" evidence="1">
    <location>
        <begin position="375"/>
        <end position="449"/>
    </location>
</feature>
<dbReference type="Pfam" id="PF25800">
    <property type="entry name" value="FimV_N"/>
    <property type="match status" value="1"/>
</dbReference>
<dbReference type="InterPro" id="IPR036779">
    <property type="entry name" value="LysM_dom_sf"/>
</dbReference>
<protein>
    <recommendedName>
        <fullName evidence="3">LysM domain-containing protein</fullName>
    </recommendedName>
</protein>
<feature type="compositionally biased region" description="Low complexity" evidence="1">
    <location>
        <begin position="757"/>
        <end position="777"/>
    </location>
</feature>
<dbReference type="InterPro" id="IPR057840">
    <property type="entry name" value="FimV_N"/>
</dbReference>
<feature type="region of interest" description="Disordered" evidence="1">
    <location>
        <begin position="491"/>
        <end position="534"/>
    </location>
</feature>
<dbReference type="InterPro" id="IPR020012">
    <property type="entry name" value="LysM_FimV"/>
</dbReference>
<dbReference type="CDD" id="cd00118">
    <property type="entry name" value="LysM"/>
    <property type="match status" value="1"/>
</dbReference>
<dbReference type="PANTHER" id="PTHR24216:SF65">
    <property type="entry name" value="PAXILLIN-LIKE PROTEIN 1"/>
    <property type="match status" value="1"/>
</dbReference>
<reference evidence="4 5" key="1">
    <citation type="journal article" date="2016" name="Nat. Commun.">
        <title>Thousands of microbial genomes shed light on interconnected biogeochemical processes in an aquifer system.</title>
        <authorList>
            <person name="Anantharaman K."/>
            <person name="Brown C.T."/>
            <person name="Hug L.A."/>
            <person name="Sharon I."/>
            <person name="Castelle C.J."/>
            <person name="Probst A.J."/>
            <person name="Thomas B.C."/>
            <person name="Singh A."/>
            <person name="Wilkins M.J."/>
            <person name="Karaoz U."/>
            <person name="Brodie E.L."/>
            <person name="Williams K.H."/>
            <person name="Hubbard S.S."/>
            <person name="Banfield J.F."/>
        </authorList>
    </citation>
    <scope>NUCLEOTIDE SEQUENCE [LARGE SCALE GENOMIC DNA]</scope>
</reference>
<feature type="compositionally biased region" description="Low complexity" evidence="1">
    <location>
        <begin position="162"/>
        <end position="174"/>
    </location>
</feature>
<dbReference type="InterPro" id="IPR020011">
    <property type="entry name" value="FimV_C"/>
</dbReference>
<evidence type="ECO:0000313" key="5">
    <source>
        <dbReference type="Proteomes" id="UP000179037"/>
    </source>
</evidence>
<organism evidence="4 5">
    <name type="scientific">Candidatus Muproteobacteria bacterium RIFCSPLOWO2_01_FULL_60_18</name>
    <dbReference type="NCBI Taxonomy" id="1817768"/>
    <lineage>
        <taxon>Bacteria</taxon>
        <taxon>Pseudomonadati</taxon>
        <taxon>Pseudomonadota</taxon>
        <taxon>Candidatus Muproteobacteria</taxon>
    </lineage>
</organism>
<dbReference type="SMART" id="SM00257">
    <property type="entry name" value="LysM"/>
    <property type="match status" value="1"/>
</dbReference>
<feature type="transmembrane region" description="Helical" evidence="2">
    <location>
        <begin position="578"/>
        <end position="599"/>
    </location>
</feature>
<evidence type="ECO:0000313" key="4">
    <source>
        <dbReference type="EMBL" id="OGI52673.1"/>
    </source>
</evidence>
<dbReference type="InterPro" id="IPR018392">
    <property type="entry name" value="LysM"/>
</dbReference>
<dbReference type="PANTHER" id="PTHR24216">
    <property type="entry name" value="PAXILLIN-RELATED"/>
    <property type="match status" value="1"/>
</dbReference>
<dbReference type="NCBIfam" id="TIGR03505">
    <property type="entry name" value="FimV_core"/>
    <property type="match status" value="1"/>
</dbReference>
<feature type="region of interest" description="Disordered" evidence="1">
    <location>
        <begin position="818"/>
        <end position="837"/>
    </location>
</feature>
<dbReference type="EMBL" id="MFTC01000010">
    <property type="protein sequence ID" value="OGI52673.1"/>
    <property type="molecule type" value="Genomic_DNA"/>
</dbReference>
<dbReference type="Gene3D" id="1.20.58.2200">
    <property type="match status" value="1"/>
</dbReference>
<comment type="caution">
    <text evidence="4">The sequence shown here is derived from an EMBL/GenBank/DDBJ whole genome shotgun (WGS) entry which is preliminary data.</text>
</comment>
<feature type="compositionally biased region" description="Basic and acidic residues" evidence="1">
    <location>
        <begin position="407"/>
        <end position="416"/>
    </location>
</feature>
<evidence type="ECO:0000256" key="2">
    <source>
        <dbReference type="SAM" id="Phobius"/>
    </source>
</evidence>
<feature type="compositionally biased region" description="Basic and acidic residues" evidence="1">
    <location>
        <begin position="427"/>
        <end position="444"/>
    </location>
</feature>
<dbReference type="InterPro" id="IPR038440">
    <property type="entry name" value="FimV_C_sf"/>
</dbReference>
<feature type="compositionally biased region" description="Pro residues" evidence="1">
    <location>
        <begin position="138"/>
        <end position="161"/>
    </location>
</feature>
<feature type="compositionally biased region" description="Low complexity" evidence="1">
    <location>
        <begin position="508"/>
        <end position="529"/>
    </location>
</feature>
<evidence type="ECO:0000256" key="1">
    <source>
        <dbReference type="SAM" id="MobiDB-lite"/>
    </source>
</evidence>
<evidence type="ECO:0000259" key="3">
    <source>
        <dbReference type="PROSITE" id="PS51782"/>
    </source>
</evidence>